<dbReference type="Pfam" id="PF02687">
    <property type="entry name" value="FtsX"/>
    <property type="match status" value="1"/>
</dbReference>
<feature type="transmembrane region" description="Helical" evidence="8">
    <location>
        <begin position="363"/>
        <end position="383"/>
    </location>
</feature>
<evidence type="ECO:0000256" key="6">
    <source>
        <dbReference type="ARBA" id="ARBA00038076"/>
    </source>
</evidence>
<protein>
    <submittedName>
        <fullName evidence="10">Putative ABC transport system permease protein</fullName>
    </submittedName>
</protein>
<accession>A0A1N7EY67</accession>
<gene>
    <name evidence="10" type="ORF">SAMN05444858_12846</name>
</gene>
<name>A0A1N7EY67_9ACTN</name>
<evidence type="ECO:0000256" key="4">
    <source>
        <dbReference type="ARBA" id="ARBA00022989"/>
    </source>
</evidence>
<evidence type="ECO:0000256" key="2">
    <source>
        <dbReference type="ARBA" id="ARBA00022475"/>
    </source>
</evidence>
<evidence type="ECO:0000259" key="9">
    <source>
        <dbReference type="Pfam" id="PF02687"/>
    </source>
</evidence>
<feature type="region of interest" description="Disordered" evidence="7">
    <location>
        <begin position="1"/>
        <end position="31"/>
    </location>
</feature>
<dbReference type="PANTHER" id="PTHR30572">
    <property type="entry name" value="MEMBRANE COMPONENT OF TRANSPORTER-RELATED"/>
    <property type="match status" value="1"/>
</dbReference>
<dbReference type="Proteomes" id="UP000186004">
    <property type="component" value="Unassembled WGS sequence"/>
</dbReference>
<feature type="transmembrane region" description="Helical" evidence="8">
    <location>
        <begin position="476"/>
        <end position="504"/>
    </location>
</feature>
<feature type="transmembrane region" description="Helical" evidence="8">
    <location>
        <begin position="312"/>
        <end position="334"/>
    </location>
</feature>
<feature type="transmembrane region" description="Helical" evidence="8">
    <location>
        <begin position="849"/>
        <end position="878"/>
    </location>
</feature>
<dbReference type="PANTHER" id="PTHR30572:SF4">
    <property type="entry name" value="ABC TRANSPORTER PERMEASE YTRF"/>
    <property type="match status" value="1"/>
</dbReference>
<feature type="transmembrane region" description="Helical" evidence="8">
    <location>
        <begin position="898"/>
        <end position="921"/>
    </location>
</feature>
<proteinExistence type="inferred from homology"/>
<comment type="similarity">
    <text evidence="6">Belongs to the ABC-4 integral membrane protein family.</text>
</comment>
<evidence type="ECO:0000256" key="1">
    <source>
        <dbReference type="ARBA" id="ARBA00004651"/>
    </source>
</evidence>
<keyword evidence="11" id="KW-1185">Reference proteome</keyword>
<organism evidence="10 11">
    <name type="scientific">Micromonospora avicenniae</name>
    <dbReference type="NCBI Taxonomy" id="1198245"/>
    <lineage>
        <taxon>Bacteria</taxon>
        <taxon>Bacillati</taxon>
        <taxon>Actinomycetota</taxon>
        <taxon>Actinomycetes</taxon>
        <taxon>Micromonosporales</taxon>
        <taxon>Micromonosporaceae</taxon>
        <taxon>Micromonospora</taxon>
    </lineage>
</organism>
<evidence type="ECO:0000313" key="11">
    <source>
        <dbReference type="Proteomes" id="UP000186004"/>
    </source>
</evidence>
<dbReference type="STRING" id="1198245.SAMN05444858_12846"/>
<dbReference type="AlphaFoldDB" id="A0A1N7EY67"/>
<evidence type="ECO:0000313" key="10">
    <source>
        <dbReference type="EMBL" id="SIR93026.1"/>
    </source>
</evidence>
<feature type="transmembrane region" description="Helical" evidence="8">
    <location>
        <begin position="403"/>
        <end position="430"/>
    </location>
</feature>
<dbReference type="EMBL" id="FTNF01000028">
    <property type="protein sequence ID" value="SIR93026.1"/>
    <property type="molecule type" value="Genomic_DNA"/>
</dbReference>
<feature type="transmembrane region" description="Helical" evidence="8">
    <location>
        <begin position="59"/>
        <end position="80"/>
    </location>
</feature>
<feature type="transmembrane region" description="Helical" evidence="8">
    <location>
        <begin position="803"/>
        <end position="828"/>
    </location>
</feature>
<keyword evidence="5 8" id="KW-0472">Membrane</keyword>
<dbReference type="InterPro" id="IPR003838">
    <property type="entry name" value="ABC3_permease_C"/>
</dbReference>
<sequence length="933" mass="97420">MTVRPGGRIRLRAGSRPALPPGPPPSVVDGRRRGAELIGSWRAALRIARREARRARGRTGLVLAMITLPVLASTFLAASYDMSELTRDERTARQLGVADAKLNWAGDFPVVQDEWGEDWFPRDKEALTAGVPPTTEVVTRLLGPGSRAAEVRGWTPVGLRVDGRRNSFIGRALDLSDPLARGAARLPQGRAPVAAGEIAANRAALRDLHARLGDTVLGADGGSYRVVGVVEFPDDLGPLIALHPSAVPPPDPGSTETSWLVDLPKTMDAGLVQRLNERGFVVIRHTGAEEHPFLRAWPGAGTADMSALGTGVLISGLGLLEVVLLVGPAFAVGVRRRRRDLALVAVAGGDAAQLRRVVLADGVVLGLLGAAAGLLLGVATAFAARPLVEQYVFGARFGGYRCWPVALVAVGGVAVLAGVLAALAPAWTAARQDVVAGLAGRRTPPRGHGRWLALGSALTAGGSMIAAFGATQNRTWVILIGLILGELGLVFCTPTLIGLLARLGRALPLAPRIALRDASRNRASAAPAISAVMAAVAASVALGTYLASDSARDARNFQPGVPSGTAQLFWTEQDGRPPPLTEVASAARAHLAADIVAPMDFPGCDPAHRPAETCSVEPVLPPDQVCPWRPGDGLSVEQRRLARADPRCQLSGPGFDSEYVQVLVDDGTALPVLTRASAEQTATATAVLRAGGAVVTDPRYLHRGSVAVAVDRTLQTEGTQPAARTVSVLTGYALPDAVGPTRLLLSSAAATRLGLTWYTRSWAIPVPDAPDEEQQQRLAEALRPYGEFVLDVNRGRPSSKDPLLLLLVAAAGMITVGAAGIATGLAAAEGRADLSILAAVGASPQVRRMLALCQAGVIAGLGSLLGIVAGLGTAVIILSSRNRQYADTWPIQDPYPIVVPWTALGVLVVVPLVAMLGAGLFTRSRLPIERRLD</sequence>
<dbReference type="GO" id="GO:0005886">
    <property type="term" value="C:plasma membrane"/>
    <property type="evidence" value="ECO:0007669"/>
    <property type="project" value="UniProtKB-SubCell"/>
</dbReference>
<feature type="domain" description="ABC3 transporter permease C-terminal" evidence="9">
    <location>
        <begin position="313"/>
        <end position="433"/>
    </location>
</feature>
<dbReference type="GO" id="GO:0022857">
    <property type="term" value="F:transmembrane transporter activity"/>
    <property type="evidence" value="ECO:0007669"/>
    <property type="project" value="TreeGrafter"/>
</dbReference>
<keyword evidence="4 8" id="KW-1133">Transmembrane helix</keyword>
<feature type="transmembrane region" description="Helical" evidence="8">
    <location>
        <begin position="451"/>
        <end position="470"/>
    </location>
</feature>
<feature type="transmembrane region" description="Helical" evidence="8">
    <location>
        <begin position="525"/>
        <end position="547"/>
    </location>
</feature>
<keyword evidence="3 8" id="KW-0812">Transmembrane</keyword>
<evidence type="ECO:0000256" key="5">
    <source>
        <dbReference type="ARBA" id="ARBA00023136"/>
    </source>
</evidence>
<comment type="subcellular location">
    <subcellularLocation>
        <location evidence="1">Cell membrane</location>
        <topology evidence="1">Multi-pass membrane protein</topology>
    </subcellularLocation>
</comment>
<dbReference type="InterPro" id="IPR050250">
    <property type="entry name" value="Macrolide_Exporter_MacB"/>
</dbReference>
<evidence type="ECO:0000256" key="8">
    <source>
        <dbReference type="SAM" id="Phobius"/>
    </source>
</evidence>
<evidence type="ECO:0000256" key="7">
    <source>
        <dbReference type="SAM" id="MobiDB-lite"/>
    </source>
</evidence>
<evidence type="ECO:0000256" key="3">
    <source>
        <dbReference type="ARBA" id="ARBA00022692"/>
    </source>
</evidence>
<keyword evidence="2" id="KW-1003">Cell membrane</keyword>
<reference evidence="10 11" key="1">
    <citation type="submission" date="2017-01" db="EMBL/GenBank/DDBJ databases">
        <authorList>
            <person name="Mah S.A."/>
            <person name="Swanson W.J."/>
            <person name="Moy G.W."/>
            <person name="Vacquier V.D."/>
        </authorList>
    </citation>
    <scope>NUCLEOTIDE SEQUENCE [LARGE SCALE GENOMIC DNA]</scope>
    <source>
        <strain evidence="10 11">DSM 45758</strain>
    </source>
</reference>
<dbReference type="RefSeq" id="WP_245828556.1">
    <property type="nucleotide sequence ID" value="NZ_FTNF01000028.1"/>
</dbReference>